<keyword evidence="2" id="KW-0812">Transmembrane</keyword>
<gene>
    <name evidence="3" type="ORF">K432DRAFT_429782</name>
</gene>
<dbReference type="Proteomes" id="UP000250266">
    <property type="component" value="Unassembled WGS sequence"/>
</dbReference>
<reference evidence="3 4" key="1">
    <citation type="journal article" date="2016" name="Nat. Commun.">
        <title>Ectomycorrhizal ecology is imprinted in the genome of the dominant symbiotic fungus Cenococcum geophilum.</title>
        <authorList>
            <consortium name="DOE Joint Genome Institute"/>
            <person name="Peter M."/>
            <person name="Kohler A."/>
            <person name="Ohm R.A."/>
            <person name="Kuo A."/>
            <person name="Krutzmann J."/>
            <person name="Morin E."/>
            <person name="Arend M."/>
            <person name="Barry K.W."/>
            <person name="Binder M."/>
            <person name="Choi C."/>
            <person name="Clum A."/>
            <person name="Copeland A."/>
            <person name="Grisel N."/>
            <person name="Haridas S."/>
            <person name="Kipfer T."/>
            <person name="LaButti K."/>
            <person name="Lindquist E."/>
            <person name="Lipzen A."/>
            <person name="Maire R."/>
            <person name="Meier B."/>
            <person name="Mihaltcheva S."/>
            <person name="Molinier V."/>
            <person name="Murat C."/>
            <person name="Poggeler S."/>
            <person name="Quandt C.A."/>
            <person name="Sperisen C."/>
            <person name="Tritt A."/>
            <person name="Tisserant E."/>
            <person name="Crous P.W."/>
            <person name="Henrissat B."/>
            <person name="Nehls U."/>
            <person name="Egli S."/>
            <person name="Spatafora J.W."/>
            <person name="Grigoriev I.V."/>
            <person name="Martin F.M."/>
        </authorList>
    </citation>
    <scope>NUCLEOTIDE SEQUENCE [LARGE SCALE GENOMIC DNA]</scope>
    <source>
        <strain evidence="3 4">CBS 459.81</strain>
    </source>
</reference>
<feature type="transmembrane region" description="Helical" evidence="2">
    <location>
        <begin position="420"/>
        <end position="440"/>
    </location>
</feature>
<dbReference type="EMBL" id="KV745402">
    <property type="protein sequence ID" value="OCK74863.1"/>
    <property type="molecule type" value="Genomic_DNA"/>
</dbReference>
<dbReference type="OrthoDB" id="6407410at2759"/>
<dbReference type="InterPro" id="IPR021369">
    <property type="entry name" value="DUF2985"/>
</dbReference>
<feature type="transmembrane region" description="Helical" evidence="2">
    <location>
        <begin position="320"/>
        <end position="337"/>
    </location>
</feature>
<dbReference type="PANTHER" id="PTHR35872:SF1">
    <property type="entry name" value="ALPHA-L-RHAMNOSIDASE C"/>
    <property type="match status" value="1"/>
</dbReference>
<proteinExistence type="predicted"/>
<feature type="compositionally biased region" description="Polar residues" evidence="1">
    <location>
        <begin position="1"/>
        <end position="28"/>
    </location>
</feature>
<sequence>MASSSADNSTPVPFPQPSTISPSHQNQHTSENSVPTPTSPTTPQKRSRTSTNASIASTTSRIRAASIKLMEADPPPGMWAATGTYASKAPTIPEIRRGSFNPAGGWNEDVQREVDQERRERRASQSEGGGRRWSLSRSASSQSVTAGGARPNLSVGKRKSLTGTPGTGVEPFPSVTEEEMNASPDVVNNTIWNTPKYDGIEQVEEREKEAEESKPGSEASDQVALPVEKRPSRKQRQFSNGYVPPPKLPWTTSFIIGAKSFWKWFLTPAGFLITIYGLNVVAWGGMLFLLLCNAAPAMCVPTCNDIQSPRRKWIEVDSQILNSLFCVTGFGLAPWRFRDLYWLGVWRLGGKKHSQTGIRRLAGIHRGWFRLPGSDCLDQTSSTSPIHPDNPAVPIPLSKIPDPPPTGVRAPPTSGWKMDFVVWMNACNTFLQIVLCYYMWHYNRYKRPSWATGTFVAMGCIAAGVGGIMMFIEGKAVKKVEGVPPKVAETVEDVEAQVAGIGKGSRQEKMDGGIGDKM</sequence>
<name>A0A8E2E0C5_9PEZI</name>
<protein>
    <submittedName>
        <fullName evidence="3">Uncharacterized protein</fullName>
    </submittedName>
</protein>
<evidence type="ECO:0000313" key="4">
    <source>
        <dbReference type="Proteomes" id="UP000250266"/>
    </source>
</evidence>
<evidence type="ECO:0000256" key="2">
    <source>
        <dbReference type="SAM" id="Phobius"/>
    </source>
</evidence>
<dbReference type="PANTHER" id="PTHR35872">
    <property type="entry name" value="INTEGRAL MEMBRANE PROTEIN (AFU_ORTHOLOGUE AFUA_5G07110)"/>
    <property type="match status" value="1"/>
</dbReference>
<evidence type="ECO:0000256" key="1">
    <source>
        <dbReference type="SAM" id="MobiDB-lite"/>
    </source>
</evidence>
<feature type="compositionally biased region" description="Low complexity" evidence="1">
    <location>
        <begin position="29"/>
        <end position="62"/>
    </location>
</feature>
<feature type="compositionally biased region" description="Basic and acidic residues" evidence="1">
    <location>
        <begin position="203"/>
        <end position="215"/>
    </location>
</feature>
<feature type="compositionally biased region" description="Low complexity" evidence="1">
    <location>
        <begin position="132"/>
        <end position="143"/>
    </location>
</feature>
<feature type="transmembrane region" description="Helical" evidence="2">
    <location>
        <begin position="452"/>
        <end position="472"/>
    </location>
</feature>
<keyword evidence="4" id="KW-1185">Reference proteome</keyword>
<keyword evidence="2" id="KW-0472">Membrane</keyword>
<dbReference type="AlphaFoldDB" id="A0A8E2E0C5"/>
<feature type="region of interest" description="Disordered" evidence="1">
    <location>
        <begin position="1"/>
        <end position="240"/>
    </location>
</feature>
<organism evidence="3 4">
    <name type="scientific">Lepidopterella palustris CBS 459.81</name>
    <dbReference type="NCBI Taxonomy" id="1314670"/>
    <lineage>
        <taxon>Eukaryota</taxon>
        <taxon>Fungi</taxon>
        <taxon>Dikarya</taxon>
        <taxon>Ascomycota</taxon>
        <taxon>Pezizomycotina</taxon>
        <taxon>Dothideomycetes</taxon>
        <taxon>Pleosporomycetidae</taxon>
        <taxon>Mytilinidiales</taxon>
        <taxon>Argynnaceae</taxon>
        <taxon>Lepidopterella</taxon>
    </lineage>
</organism>
<dbReference type="Pfam" id="PF11204">
    <property type="entry name" value="DUF2985"/>
    <property type="match status" value="1"/>
</dbReference>
<keyword evidence="2" id="KW-1133">Transmembrane helix</keyword>
<evidence type="ECO:0000313" key="3">
    <source>
        <dbReference type="EMBL" id="OCK74863.1"/>
    </source>
</evidence>
<feature type="compositionally biased region" description="Basic and acidic residues" evidence="1">
    <location>
        <begin position="109"/>
        <end position="124"/>
    </location>
</feature>
<feature type="transmembrane region" description="Helical" evidence="2">
    <location>
        <begin position="269"/>
        <end position="291"/>
    </location>
</feature>
<accession>A0A8E2E0C5</accession>